<evidence type="ECO:0000313" key="2">
    <source>
        <dbReference type="EMBL" id="HJD29655.1"/>
    </source>
</evidence>
<feature type="transmembrane region" description="Helical" evidence="1">
    <location>
        <begin position="48"/>
        <end position="67"/>
    </location>
</feature>
<comment type="caution">
    <text evidence="2">The sequence shown here is derived from an EMBL/GenBank/DDBJ whole genome shotgun (WGS) entry which is preliminary data.</text>
</comment>
<dbReference type="Proteomes" id="UP000823892">
    <property type="component" value="Unassembled WGS sequence"/>
</dbReference>
<dbReference type="AlphaFoldDB" id="A0A9D2QU64"/>
<evidence type="ECO:0000256" key="1">
    <source>
        <dbReference type="SAM" id="Phobius"/>
    </source>
</evidence>
<sequence length="95" mass="10690">MDNEKKNVPEEKPQYEKVEWFGVDGALVLLFIVLACIYGYGMLNGVDFIIGIMAPGVAIVFTVAIFLKYCTEVFSFATGKKGKEKETKEKEEKKD</sequence>
<feature type="transmembrane region" description="Helical" evidence="1">
    <location>
        <begin position="21"/>
        <end position="42"/>
    </location>
</feature>
<organism evidence="2 3">
    <name type="scientific">Candidatus Blautia avicola</name>
    <dbReference type="NCBI Taxonomy" id="2838483"/>
    <lineage>
        <taxon>Bacteria</taxon>
        <taxon>Bacillati</taxon>
        <taxon>Bacillota</taxon>
        <taxon>Clostridia</taxon>
        <taxon>Lachnospirales</taxon>
        <taxon>Lachnospiraceae</taxon>
        <taxon>Blautia</taxon>
    </lineage>
</organism>
<reference evidence="2" key="2">
    <citation type="submission" date="2021-04" db="EMBL/GenBank/DDBJ databases">
        <authorList>
            <person name="Gilroy R."/>
        </authorList>
    </citation>
    <scope>NUCLEOTIDE SEQUENCE</scope>
    <source>
        <strain evidence="2">ChiBcec6-4105</strain>
    </source>
</reference>
<gene>
    <name evidence="2" type="ORF">H9914_11780</name>
</gene>
<keyword evidence="1" id="KW-0472">Membrane</keyword>
<evidence type="ECO:0000313" key="3">
    <source>
        <dbReference type="Proteomes" id="UP000823892"/>
    </source>
</evidence>
<protein>
    <submittedName>
        <fullName evidence="2">Uncharacterized protein</fullName>
    </submittedName>
</protein>
<accession>A0A9D2QU64</accession>
<name>A0A9D2QU64_9FIRM</name>
<reference evidence="2" key="1">
    <citation type="journal article" date="2021" name="PeerJ">
        <title>Extensive microbial diversity within the chicken gut microbiome revealed by metagenomics and culture.</title>
        <authorList>
            <person name="Gilroy R."/>
            <person name="Ravi A."/>
            <person name="Getino M."/>
            <person name="Pursley I."/>
            <person name="Horton D.L."/>
            <person name="Alikhan N.F."/>
            <person name="Baker D."/>
            <person name="Gharbi K."/>
            <person name="Hall N."/>
            <person name="Watson M."/>
            <person name="Adriaenssens E.M."/>
            <person name="Foster-Nyarko E."/>
            <person name="Jarju S."/>
            <person name="Secka A."/>
            <person name="Antonio M."/>
            <person name="Oren A."/>
            <person name="Chaudhuri R.R."/>
            <person name="La Ragione R."/>
            <person name="Hildebrand F."/>
            <person name="Pallen M.J."/>
        </authorList>
    </citation>
    <scope>NUCLEOTIDE SEQUENCE</scope>
    <source>
        <strain evidence="2">ChiBcec6-4105</strain>
    </source>
</reference>
<keyword evidence="1" id="KW-1133">Transmembrane helix</keyword>
<proteinExistence type="predicted"/>
<keyword evidence="1" id="KW-0812">Transmembrane</keyword>
<dbReference type="EMBL" id="DWUY01000267">
    <property type="protein sequence ID" value="HJD29655.1"/>
    <property type="molecule type" value="Genomic_DNA"/>
</dbReference>